<accession>A0A7J7FU72</accession>
<dbReference type="Proteomes" id="UP000593564">
    <property type="component" value="Unassembled WGS sequence"/>
</dbReference>
<gene>
    <name evidence="1" type="ORF">HYC85_028114</name>
</gene>
<protein>
    <submittedName>
        <fullName evidence="1">Uncharacterized protein</fullName>
    </submittedName>
</protein>
<dbReference type="EMBL" id="JACBKZ010000014">
    <property type="protein sequence ID" value="KAF5931943.1"/>
    <property type="molecule type" value="Genomic_DNA"/>
</dbReference>
<evidence type="ECO:0000313" key="1">
    <source>
        <dbReference type="EMBL" id="KAF5931943.1"/>
    </source>
</evidence>
<organism evidence="1 2">
    <name type="scientific">Camellia sinensis</name>
    <name type="common">Tea plant</name>
    <name type="synonym">Thea sinensis</name>
    <dbReference type="NCBI Taxonomy" id="4442"/>
    <lineage>
        <taxon>Eukaryota</taxon>
        <taxon>Viridiplantae</taxon>
        <taxon>Streptophyta</taxon>
        <taxon>Embryophyta</taxon>
        <taxon>Tracheophyta</taxon>
        <taxon>Spermatophyta</taxon>
        <taxon>Magnoliopsida</taxon>
        <taxon>eudicotyledons</taxon>
        <taxon>Gunneridae</taxon>
        <taxon>Pentapetalae</taxon>
        <taxon>asterids</taxon>
        <taxon>Ericales</taxon>
        <taxon>Theaceae</taxon>
        <taxon>Camellia</taxon>
    </lineage>
</organism>
<evidence type="ECO:0000313" key="2">
    <source>
        <dbReference type="Proteomes" id="UP000593564"/>
    </source>
</evidence>
<comment type="caution">
    <text evidence="1">The sequence shown here is derived from an EMBL/GenBank/DDBJ whole genome shotgun (WGS) entry which is preliminary data.</text>
</comment>
<proteinExistence type="predicted"/>
<name>A0A7J7FU72_CAMSI</name>
<keyword evidence="2" id="KW-1185">Reference proteome</keyword>
<reference evidence="2" key="1">
    <citation type="journal article" date="2020" name="Nat. Commun.">
        <title>Genome assembly of wild tea tree DASZ reveals pedigree and selection history of tea varieties.</title>
        <authorList>
            <person name="Zhang W."/>
            <person name="Zhang Y."/>
            <person name="Qiu H."/>
            <person name="Guo Y."/>
            <person name="Wan H."/>
            <person name="Zhang X."/>
            <person name="Scossa F."/>
            <person name="Alseekh S."/>
            <person name="Zhang Q."/>
            <person name="Wang P."/>
            <person name="Xu L."/>
            <person name="Schmidt M.H."/>
            <person name="Jia X."/>
            <person name="Li D."/>
            <person name="Zhu A."/>
            <person name="Guo F."/>
            <person name="Chen W."/>
            <person name="Ni D."/>
            <person name="Usadel B."/>
            <person name="Fernie A.R."/>
            <person name="Wen W."/>
        </authorList>
    </citation>
    <scope>NUCLEOTIDE SEQUENCE [LARGE SCALE GENOMIC DNA]</scope>
    <source>
        <strain evidence="2">cv. G240</strain>
    </source>
</reference>
<sequence>MESNDFSKYIGPEHLEIVDHMDHDWLRLQRKLNHPRLHLQFLTLLGPSII</sequence>
<reference evidence="1 2" key="2">
    <citation type="submission" date="2020-07" db="EMBL/GenBank/DDBJ databases">
        <title>Genome assembly of wild tea tree DASZ reveals pedigree and selection history of tea varieties.</title>
        <authorList>
            <person name="Zhang W."/>
        </authorList>
    </citation>
    <scope>NUCLEOTIDE SEQUENCE [LARGE SCALE GENOMIC DNA]</scope>
    <source>
        <strain evidence="2">cv. G240</strain>
        <tissue evidence="1">Leaf</tissue>
    </source>
</reference>
<dbReference type="AlphaFoldDB" id="A0A7J7FU72"/>